<dbReference type="Gramene" id="Manes.13G083500.1.v8.1">
    <property type="protein sequence ID" value="Manes.13G083500.1.v8.1.CDS"/>
    <property type="gene ID" value="Manes.13G083500.v8.1"/>
</dbReference>
<feature type="compositionally biased region" description="Basic residues" evidence="4">
    <location>
        <begin position="1"/>
        <end position="15"/>
    </location>
</feature>
<feature type="region of interest" description="Disordered" evidence="4">
    <location>
        <begin position="1"/>
        <end position="66"/>
    </location>
</feature>
<sequence>MADSARRKRGSHTRKLSWCCSLSGHPPSPENSVIIAKTLNKKRDSFSKPSSNSLPNSPLNSKSGLNFVGRIDPRRILSPGRVSPIDSDPTAVYSIQEIVPDPSPVVDSALKSRSESFRGKNEDSLSHSDSSSEPCGGVFDVRLNLKGKKGGALVLETCSEVLIANSEVFSRLISEYRQGLGSTGDRKINNDSSKMCRIEVPDVENLGVFRDTIELMFEDNITKRLLKVGVYRAIDILEVSAGIMFKRGVSSCLKYIEAVPWTEEEEEKLRGLFSVCKFEETVTQDILARLYLHNSVDCQQNLARQLVWSITTCTDANARNELKSLVKGLFSKSSIYEKDQPELNKEDLYVVCQSCLSSLGNLLDEASTTSPNRKVTKRETGKTLIERISRQVDNINWLLEILLDQQMGEEFVDMWADQGELLKMHESTSPMVRYELSRVSATLFIAMGTRKLHCRSEARAGLFQAWFNPMLSDFGWLQRCKKGLDMKVLEEAMGQTLLTLPLRQQYMLFMEWFRCFSKHGTECPNLSRAFQIWWRRSFLRGSETCAIESR</sequence>
<dbReference type="Proteomes" id="UP000091857">
    <property type="component" value="Chromosome 13"/>
</dbReference>
<dbReference type="UniPathway" id="UPA00143"/>
<accession>A0A2C9UQ20</accession>
<dbReference type="InterPro" id="IPR058039">
    <property type="entry name" value="At3g05675-like_ankyrin"/>
</dbReference>
<feature type="domain" description="At3g05675-like ankyrin-like" evidence="5">
    <location>
        <begin position="296"/>
        <end position="540"/>
    </location>
</feature>
<protein>
    <recommendedName>
        <fullName evidence="5">At3g05675-like ankyrin-like domain-containing protein</fullName>
    </recommendedName>
</protein>
<evidence type="ECO:0000256" key="1">
    <source>
        <dbReference type="ARBA" id="ARBA00002668"/>
    </source>
</evidence>
<evidence type="ECO:0000256" key="3">
    <source>
        <dbReference type="ARBA" id="ARBA00022786"/>
    </source>
</evidence>
<reference evidence="7" key="1">
    <citation type="journal article" date="2016" name="Nat. Biotechnol.">
        <title>Sequencing wild and cultivated cassava and related species reveals extensive interspecific hybridization and genetic diversity.</title>
        <authorList>
            <person name="Bredeson J.V."/>
            <person name="Lyons J.B."/>
            <person name="Prochnik S.E."/>
            <person name="Wu G.A."/>
            <person name="Ha C.M."/>
            <person name="Edsinger-Gonzales E."/>
            <person name="Grimwood J."/>
            <person name="Schmutz J."/>
            <person name="Rabbi I.Y."/>
            <person name="Egesi C."/>
            <person name="Nauluvula P."/>
            <person name="Lebot V."/>
            <person name="Ndunguru J."/>
            <person name="Mkamilo G."/>
            <person name="Bart R.S."/>
            <person name="Setter T.L."/>
            <person name="Gleadow R.M."/>
            <person name="Kulakow P."/>
            <person name="Ferguson M.E."/>
            <person name="Rounsley S."/>
            <person name="Rokhsar D.S."/>
        </authorList>
    </citation>
    <scope>NUCLEOTIDE SEQUENCE [LARGE SCALE GENOMIC DNA]</scope>
    <source>
        <strain evidence="7">cv. AM560-2</strain>
    </source>
</reference>
<evidence type="ECO:0000313" key="6">
    <source>
        <dbReference type="EMBL" id="OAY33292.1"/>
    </source>
</evidence>
<dbReference type="EMBL" id="CM004399">
    <property type="protein sequence ID" value="OAY33292.1"/>
    <property type="molecule type" value="Genomic_DNA"/>
</dbReference>
<gene>
    <name evidence="6" type="ORF">MANES_13G083500v8</name>
</gene>
<dbReference type="PANTHER" id="PTHR31060:SF33">
    <property type="entry name" value="OS04G0278000 PROTEIN"/>
    <property type="match status" value="1"/>
</dbReference>
<proteinExistence type="predicted"/>
<name>A0A2C9UQ20_MANES</name>
<comment type="pathway">
    <text evidence="2">Protein modification; protein ubiquitination.</text>
</comment>
<feature type="compositionally biased region" description="Basic and acidic residues" evidence="4">
    <location>
        <begin position="110"/>
        <end position="126"/>
    </location>
</feature>
<evidence type="ECO:0000256" key="2">
    <source>
        <dbReference type="ARBA" id="ARBA00004906"/>
    </source>
</evidence>
<dbReference type="GO" id="GO:0016567">
    <property type="term" value="P:protein ubiquitination"/>
    <property type="evidence" value="ECO:0007669"/>
    <property type="project" value="UniProtKB-UniPathway"/>
</dbReference>
<keyword evidence="3" id="KW-0833">Ubl conjugation pathway</keyword>
<feature type="compositionally biased region" description="Low complexity" evidence="4">
    <location>
        <begin position="47"/>
        <end position="63"/>
    </location>
</feature>
<feature type="region of interest" description="Disordered" evidence="4">
    <location>
        <begin position="104"/>
        <end position="133"/>
    </location>
</feature>
<dbReference type="InterPro" id="IPR038920">
    <property type="entry name" value="At3g05675-like"/>
</dbReference>
<dbReference type="AlphaFoldDB" id="A0A2C9UQ20"/>
<organism evidence="6 7">
    <name type="scientific">Manihot esculenta</name>
    <name type="common">Cassava</name>
    <name type="synonym">Jatropha manihot</name>
    <dbReference type="NCBI Taxonomy" id="3983"/>
    <lineage>
        <taxon>Eukaryota</taxon>
        <taxon>Viridiplantae</taxon>
        <taxon>Streptophyta</taxon>
        <taxon>Embryophyta</taxon>
        <taxon>Tracheophyta</taxon>
        <taxon>Spermatophyta</taxon>
        <taxon>Magnoliopsida</taxon>
        <taxon>eudicotyledons</taxon>
        <taxon>Gunneridae</taxon>
        <taxon>Pentapetalae</taxon>
        <taxon>rosids</taxon>
        <taxon>fabids</taxon>
        <taxon>Malpighiales</taxon>
        <taxon>Euphorbiaceae</taxon>
        <taxon>Crotonoideae</taxon>
        <taxon>Manihoteae</taxon>
        <taxon>Manihot</taxon>
    </lineage>
</organism>
<comment type="caution">
    <text evidence="6">The sequence shown here is derived from an EMBL/GenBank/DDBJ whole genome shotgun (WGS) entry which is preliminary data.</text>
</comment>
<evidence type="ECO:0000313" key="7">
    <source>
        <dbReference type="Proteomes" id="UP000091857"/>
    </source>
</evidence>
<keyword evidence="7" id="KW-1185">Reference proteome</keyword>
<evidence type="ECO:0000256" key="4">
    <source>
        <dbReference type="SAM" id="MobiDB-lite"/>
    </source>
</evidence>
<dbReference type="OrthoDB" id="671361at2759"/>
<dbReference type="STRING" id="3983.A0A2C9UQ20"/>
<dbReference type="PANTHER" id="PTHR31060">
    <property type="entry name" value="OSJNBA0011J08.25 PROTEIN-RELATED"/>
    <property type="match status" value="1"/>
</dbReference>
<dbReference type="Pfam" id="PF25553">
    <property type="entry name" value="BTB-POZ_ANK-like"/>
    <property type="match status" value="1"/>
</dbReference>
<evidence type="ECO:0000259" key="5">
    <source>
        <dbReference type="Pfam" id="PF25553"/>
    </source>
</evidence>
<comment type="function">
    <text evidence="1">May act as a substrate-specific adapter of an E3 ubiquitin-protein ligase complex (CUL3-RBX1-BTB) which mediates the ubiquitination and subsequent proteasomal degradation of target proteins.</text>
</comment>